<name>A0A0A7G0J9_9CLOT</name>
<dbReference type="HOGENOM" id="CLU_1223034_0_0_9"/>
<dbReference type="eggNOG" id="ENOG5033IYS">
    <property type="taxonomic scope" value="Bacteria"/>
</dbReference>
<dbReference type="KEGG" id="cbv:U729_3137"/>
<gene>
    <name evidence="2" type="ORF">U729_3137</name>
</gene>
<keyword evidence="3" id="KW-1185">Reference proteome</keyword>
<dbReference type="AlphaFoldDB" id="A0A0A7G0J9"/>
<feature type="transmembrane region" description="Helical" evidence="1">
    <location>
        <begin position="6"/>
        <end position="27"/>
    </location>
</feature>
<protein>
    <submittedName>
        <fullName evidence="2">Uncharacterized protein</fullName>
    </submittedName>
</protein>
<evidence type="ECO:0000313" key="2">
    <source>
        <dbReference type="EMBL" id="AIY85352.1"/>
    </source>
</evidence>
<evidence type="ECO:0000313" key="3">
    <source>
        <dbReference type="Proteomes" id="UP000030635"/>
    </source>
</evidence>
<sequence length="214" mass="24908">MNDSIIKEIITTIGTVLVAFVTGMFSYKATKNKNNNKVSIKQHSFFARTEALKGEVLRNFEIRNKGKEIAFKEIIVAQLSIFNKVLREFANVIETGEIKDETELYNRCISDFETIHRELYRFYLSNDSYTHDEKLVLEKIMNKYQNWNENIINHTKECILMICNSPFYSDINTKAAVILDSYMSITIDTINYAEKTFNNINGDLKGLCFREHVI</sequence>
<dbReference type="EMBL" id="CP006906">
    <property type="protein sequence ID" value="AIY85352.1"/>
    <property type="molecule type" value="Genomic_DNA"/>
</dbReference>
<dbReference type="Proteomes" id="UP000030635">
    <property type="component" value="Plasmid pCBJ"/>
</dbReference>
<keyword evidence="2" id="KW-0614">Plasmid</keyword>
<dbReference type="OrthoDB" id="1938587at2"/>
<geneLocation type="plasmid" evidence="2 3">
    <name>pCBJ</name>
</geneLocation>
<keyword evidence="1" id="KW-0812">Transmembrane</keyword>
<dbReference type="RefSeq" id="WP_040113634.1">
    <property type="nucleotide sequence ID" value="NZ_CP006906.1"/>
</dbReference>
<keyword evidence="1" id="KW-0472">Membrane</keyword>
<evidence type="ECO:0000256" key="1">
    <source>
        <dbReference type="SAM" id="Phobius"/>
    </source>
</evidence>
<keyword evidence="1" id="KW-1133">Transmembrane helix</keyword>
<accession>A0A0A7G0J9</accession>
<proteinExistence type="predicted"/>
<organism evidence="2 3">
    <name type="scientific">Clostridium baratii str. Sullivan</name>
    <dbReference type="NCBI Taxonomy" id="1415775"/>
    <lineage>
        <taxon>Bacteria</taxon>
        <taxon>Bacillati</taxon>
        <taxon>Bacillota</taxon>
        <taxon>Clostridia</taxon>
        <taxon>Eubacteriales</taxon>
        <taxon>Clostridiaceae</taxon>
        <taxon>Clostridium</taxon>
    </lineage>
</organism>
<reference evidence="2 3" key="1">
    <citation type="journal article" date="2015" name="Infect. Genet. Evol.">
        <title>Genomic sequences of six botulinum neurotoxin-producing strains representing three clostridial species illustrate the mobility and diversity of botulinum neurotoxin genes.</title>
        <authorList>
            <person name="Smith T.J."/>
            <person name="Hill K.K."/>
            <person name="Xie G."/>
            <person name="Foley B.T."/>
            <person name="Williamson C.H."/>
            <person name="Foster J.T."/>
            <person name="Johnson S.L."/>
            <person name="Chertkov O."/>
            <person name="Teshima H."/>
            <person name="Gibbons H.S."/>
            <person name="Johnsky L.A."/>
            <person name="Karavis M.A."/>
            <person name="Smith L.A."/>
        </authorList>
    </citation>
    <scope>NUCLEOTIDE SEQUENCE [LARGE SCALE GENOMIC DNA]</scope>
    <source>
        <strain evidence="2 3">Sullivan</strain>
        <plasmid evidence="2">pCBJ</plasmid>
    </source>
</reference>